<dbReference type="InterPro" id="IPR051396">
    <property type="entry name" value="Bact_Antivir_Def_Nuclease"/>
</dbReference>
<proteinExistence type="predicted"/>
<gene>
    <name evidence="2" type="ORF">E2650_16980</name>
</gene>
<reference evidence="2" key="1">
    <citation type="journal article" date="2019" name="Int J Environ Res Public Health">
        <title>Characterization of Chromosome-Mediated BlaOXA-894 in Shewanella xiamenensis Isolated from Pig Wastewater.</title>
        <authorList>
            <person name="Zou H."/>
            <person name="Zhou Z."/>
            <person name="Xia H."/>
            <person name="Zhao Q."/>
            <person name="Li X."/>
        </authorList>
    </citation>
    <scope>NUCLEOTIDE SEQUENCE</scope>
    <source>
        <strain evidence="2">2015oxa</strain>
    </source>
</reference>
<dbReference type="Proteomes" id="UP001152518">
    <property type="component" value="Unassembled WGS sequence"/>
</dbReference>
<dbReference type="Gene3D" id="3.40.50.300">
    <property type="entry name" value="P-loop containing nucleotide triphosphate hydrolases"/>
    <property type="match status" value="2"/>
</dbReference>
<dbReference type="AlphaFoldDB" id="A0AAW6QZH6"/>
<protein>
    <submittedName>
        <fullName evidence="2">AAA family ATPase</fullName>
    </submittedName>
</protein>
<accession>A0AAW6QZH6</accession>
<dbReference type="GO" id="GO:0005524">
    <property type="term" value="F:ATP binding"/>
    <property type="evidence" value="ECO:0007669"/>
    <property type="project" value="InterPro"/>
</dbReference>
<dbReference type="PANTHER" id="PTHR43581:SF2">
    <property type="entry name" value="EXCINUCLEASE ATPASE SUBUNIT"/>
    <property type="match status" value="1"/>
</dbReference>
<evidence type="ECO:0000259" key="1">
    <source>
        <dbReference type="Pfam" id="PF13304"/>
    </source>
</evidence>
<dbReference type="PANTHER" id="PTHR43581">
    <property type="entry name" value="ATP/GTP PHOSPHATASE"/>
    <property type="match status" value="1"/>
</dbReference>
<dbReference type="EMBL" id="SUNE01000015">
    <property type="protein sequence ID" value="MDG5901552.1"/>
    <property type="molecule type" value="Genomic_DNA"/>
</dbReference>
<comment type="caution">
    <text evidence="2">The sequence shown here is derived from an EMBL/GenBank/DDBJ whole genome shotgun (WGS) entry which is preliminary data.</text>
</comment>
<dbReference type="Pfam" id="PF13304">
    <property type="entry name" value="AAA_21"/>
    <property type="match status" value="1"/>
</dbReference>
<dbReference type="RefSeq" id="WP_279255604.1">
    <property type="nucleotide sequence ID" value="NZ_SUNE01000015.1"/>
</dbReference>
<feature type="domain" description="ATPase AAA-type core" evidence="1">
    <location>
        <begin position="372"/>
        <end position="475"/>
    </location>
</feature>
<sequence>MRLLSLRLHGRYKGLQNQEFDFSESSDQVIAFIGLNGSGKSQLLELISECFAFLERAQRPDFQVKTPLGFGFTIEYQIHNHSQYAGSNYQMAGSTQTFAGAIPDPIYRVELAGNSKEPEVYLQEGADWYPIELDNLQLPRVVGYSSGLNENLQRSFLKNANQIYEGLTVFSRRKRQLRRESEPQIVDERFLRRYPYLFRQEVTRYQSGNEFIEQFGSISEVSLRSSTHVYLDYDSAQLAIASLSILNHQVISNALCGTTFNRPVEMQMEYDLKNWVIDDDIAEDIAKFIGDMLPWNVDGRGGIATSAEFEEFGVHYLRGFATLDFLDTDVTKFLAQSNADSGLRMFEKLYRIQQLGLKALSSNARQNLKKDNYLGAVKKPLKSRLPFAVLQLKLADEDGRVVNYDDLSDGEAQLLQVLAIITLFKDEQTLFLLDEPETHLNPAWRTHFHSFLQQALSAGTGNAQVLVSTHSPFMISSLHKDSVFMFERNADGTIRYHLAIEETYGASFDVLIKQFFGLESLISHTVVEEIRRRIRVDENGIVEWLETLGKSPEKSYLIKKLGS</sequence>
<name>A0AAW6QZH6_9GAMM</name>
<organism evidence="2">
    <name type="scientific">Shewanella xiamenensis</name>
    <dbReference type="NCBI Taxonomy" id="332186"/>
    <lineage>
        <taxon>Bacteria</taxon>
        <taxon>Pseudomonadati</taxon>
        <taxon>Pseudomonadota</taxon>
        <taxon>Gammaproteobacteria</taxon>
        <taxon>Alteromonadales</taxon>
        <taxon>Shewanellaceae</taxon>
        <taxon>Shewanella</taxon>
    </lineage>
</organism>
<dbReference type="SUPFAM" id="SSF52540">
    <property type="entry name" value="P-loop containing nucleoside triphosphate hydrolases"/>
    <property type="match status" value="1"/>
</dbReference>
<reference evidence="2" key="2">
    <citation type="submission" date="2019-04" db="EMBL/GenBank/DDBJ databases">
        <authorList>
            <person name="Zou H."/>
        </authorList>
    </citation>
    <scope>NUCLEOTIDE SEQUENCE</scope>
    <source>
        <strain evidence="2">2015oxa</strain>
    </source>
</reference>
<dbReference type="InterPro" id="IPR003959">
    <property type="entry name" value="ATPase_AAA_core"/>
</dbReference>
<dbReference type="InterPro" id="IPR027417">
    <property type="entry name" value="P-loop_NTPase"/>
</dbReference>
<evidence type="ECO:0000313" key="2">
    <source>
        <dbReference type="EMBL" id="MDG5901552.1"/>
    </source>
</evidence>
<dbReference type="GO" id="GO:0016887">
    <property type="term" value="F:ATP hydrolysis activity"/>
    <property type="evidence" value="ECO:0007669"/>
    <property type="project" value="InterPro"/>
</dbReference>